<dbReference type="Pfam" id="PF04417">
    <property type="entry name" value="DUF501"/>
    <property type="match status" value="1"/>
</dbReference>
<dbReference type="PANTHER" id="PTHR37163:SF1">
    <property type="entry name" value="DUF501 DOMAIN-CONTAINING PROTEIN"/>
    <property type="match status" value="1"/>
</dbReference>
<evidence type="ECO:0000313" key="1">
    <source>
        <dbReference type="EMBL" id="PMD05873.1"/>
    </source>
</evidence>
<reference evidence="1 2" key="1">
    <citation type="submission" date="2017-09" db="EMBL/GenBank/DDBJ databases">
        <title>Bacterial strain isolated from the female urinary microbiota.</title>
        <authorList>
            <person name="Thomas-White K."/>
            <person name="Kumar N."/>
            <person name="Forster S."/>
            <person name="Putonti C."/>
            <person name="Lawley T."/>
            <person name="Wolfe A.J."/>
        </authorList>
    </citation>
    <scope>NUCLEOTIDE SEQUENCE [LARGE SCALE GENOMIC DNA]</scope>
    <source>
        <strain evidence="1 2">UMB1301</strain>
    </source>
</reference>
<accession>A0A2N6VPE2</accession>
<organism evidence="1 2">
    <name type="scientific">Brevibacterium paucivorans</name>
    <dbReference type="NCBI Taxonomy" id="170994"/>
    <lineage>
        <taxon>Bacteria</taxon>
        <taxon>Bacillati</taxon>
        <taxon>Actinomycetota</taxon>
        <taxon>Actinomycetes</taxon>
        <taxon>Micrococcales</taxon>
        <taxon>Brevibacteriaceae</taxon>
        <taxon>Brevibacterium</taxon>
    </lineage>
</organism>
<dbReference type="AlphaFoldDB" id="A0A2N6VPE2"/>
<dbReference type="InterPro" id="IPR007511">
    <property type="entry name" value="DUF501"/>
</dbReference>
<dbReference type="EMBL" id="PNHK01000001">
    <property type="protein sequence ID" value="PMD05873.1"/>
    <property type="molecule type" value="Genomic_DNA"/>
</dbReference>
<dbReference type="Proteomes" id="UP000235598">
    <property type="component" value="Unassembled WGS sequence"/>
</dbReference>
<comment type="caution">
    <text evidence="1">The sequence shown here is derived from an EMBL/GenBank/DDBJ whole genome shotgun (WGS) entry which is preliminary data.</text>
</comment>
<proteinExistence type="predicted"/>
<protein>
    <submittedName>
        <fullName evidence="1">DUF501 domain-containing protein</fullName>
    </submittedName>
</protein>
<sequence>MTMVGLASKADLETVRQQLGRIPRGVLGIAARSVTGEPLVIATAPRLEDGSPFPTTYYLTHPAYVAECSRLEASGIMSEWTQELAEDEELAAQYLVAHRAYLSDRKTLGDEAGIEFVEEIADFSAGGMPNRVKCLHALVGHALAAGPGVNPIGDRAIERMNNVPGVQR</sequence>
<name>A0A2N6VPE2_9MICO</name>
<evidence type="ECO:0000313" key="2">
    <source>
        <dbReference type="Proteomes" id="UP000235598"/>
    </source>
</evidence>
<dbReference type="PANTHER" id="PTHR37163">
    <property type="entry name" value="CONSERVED PROTEIN"/>
    <property type="match status" value="1"/>
</dbReference>
<gene>
    <name evidence="1" type="ORF">CJ199_00200</name>
</gene>
<dbReference type="OrthoDB" id="13546at2"/>